<dbReference type="EMBL" id="CP001778">
    <property type="protein sequence ID" value="ADD42948.1"/>
    <property type="molecule type" value="Genomic_DNA"/>
</dbReference>
<gene>
    <name evidence="3" type="ordered locus">Snas_3279</name>
</gene>
<keyword evidence="4" id="KW-1185">Reference proteome</keyword>
<dbReference type="eggNOG" id="COG2162">
    <property type="taxonomic scope" value="Bacteria"/>
</dbReference>
<dbReference type="Proteomes" id="UP000000844">
    <property type="component" value="Chromosome"/>
</dbReference>
<organism evidence="3 4">
    <name type="scientific">Stackebrandtia nassauensis (strain DSM 44728 / CIP 108903 / NRRL B-16338 / NBRC 102104 / LLR-40K-21)</name>
    <dbReference type="NCBI Taxonomy" id="446470"/>
    <lineage>
        <taxon>Bacteria</taxon>
        <taxon>Bacillati</taxon>
        <taxon>Actinomycetota</taxon>
        <taxon>Actinomycetes</taxon>
        <taxon>Glycomycetales</taxon>
        <taxon>Glycomycetaceae</taxon>
        <taxon>Stackebrandtia</taxon>
    </lineage>
</organism>
<dbReference type="PRINTS" id="PR01543">
    <property type="entry name" value="ANATRNSFRASE"/>
</dbReference>
<proteinExistence type="inferred from homology"/>
<dbReference type="KEGG" id="sna:Snas_3279"/>
<evidence type="ECO:0000313" key="4">
    <source>
        <dbReference type="Proteomes" id="UP000000844"/>
    </source>
</evidence>
<dbReference type="HOGENOM" id="CLU_049918_1_0_11"/>
<reference evidence="3 4" key="1">
    <citation type="journal article" date="2009" name="Stand. Genomic Sci.">
        <title>Complete genome sequence of Stackebrandtia nassauensis type strain (LLR-40K-21).</title>
        <authorList>
            <person name="Munk C."/>
            <person name="Lapidus A."/>
            <person name="Copeland A."/>
            <person name="Jando M."/>
            <person name="Mayilraj S."/>
            <person name="Glavina Del Rio T."/>
            <person name="Nolan M."/>
            <person name="Chen F."/>
            <person name="Lucas S."/>
            <person name="Tice H."/>
            <person name="Cheng J.F."/>
            <person name="Han C."/>
            <person name="Detter J.C."/>
            <person name="Bruce D."/>
            <person name="Goodwin L."/>
            <person name="Chain P."/>
            <person name="Pitluck S."/>
            <person name="Goker M."/>
            <person name="Ovchinikova G."/>
            <person name="Pati A."/>
            <person name="Ivanova N."/>
            <person name="Mavromatis K."/>
            <person name="Chen A."/>
            <person name="Palaniappan K."/>
            <person name="Land M."/>
            <person name="Hauser L."/>
            <person name="Chang Y.J."/>
            <person name="Jeffries C.D."/>
            <person name="Bristow J."/>
            <person name="Eisen J.A."/>
            <person name="Markowitz V."/>
            <person name="Hugenholtz P."/>
            <person name="Kyrpides N.C."/>
            <person name="Klenk H.P."/>
        </authorList>
    </citation>
    <scope>NUCLEOTIDE SEQUENCE [LARGE SCALE GENOMIC DNA]</scope>
    <source>
        <strain evidence="4">DSM 44728 / CIP 108903 / NRRL B-16338 / NBRC 102104 / LLR-40K-21</strain>
    </source>
</reference>
<keyword evidence="3" id="KW-0808">Transferase</keyword>
<dbReference type="GO" id="GO:0016407">
    <property type="term" value="F:acetyltransferase activity"/>
    <property type="evidence" value="ECO:0007669"/>
    <property type="project" value="InterPro"/>
</dbReference>
<comment type="similarity">
    <text evidence="1 2">Belongs to the arylamine N-acetyltransferase family.</text>
</comment>
<dbReference type="RefSeq" id="WP_013018519.1">
    <property type="nucleotide sequence ID" value="NC_013947.1"/>
</dbReference>
<evidence type="ECO:0000256" key="1">
    <source>
        <dbReference type="ARBA" id="ARBA00006547"/>
    </source>
</evidence>
<dbReference type="STRING" id="446470.Snas_3279"/>
<dbReference type="InterPro" id="IPR038765">
    <property type="entry name" value="Papain-like_cys_pep_sf"/>
</dbReference>
<dbReference type="PANTHER" id="PTHR11786:SF0">
    <property type="entry name" value="ARYLAMINE N-ACETYLTRANSFERASE 4-RELATED"/>
    <property type="match status" value="1"/>
</dbReference>
<protein>
    <submittedName>
        <fullName evidence="3">N-acetyltransferase</fullName>
    </submittedName>
</protein>
<dbReference type="SUPFAM" id="SSF54001">
    <property type="entry name" value="Cysteine proteinases"/>
    <property type="match status" value="1"/>
</dbReference>
<name>D3PUD5_STANL</name>
<dbReference type="Gene3D" id="3.30.2140.10">
    <property type="entry name" value="Arylamine N-acetyltransferase"/>
    <property type="match status" value="1"/>
</dbReference>
<dbReference type="Pfam" id="PF00797">
    <property type="entry name" value="Acetyltransf_2"/>
    <property type="match status" value="1"/>
</dbReference>
<dbReference type="Gene3D" id="2.40.128.150">
    <property type="entry name" value="Cysteine proteinases"/>
    <property type="match status" value="1"/>
</dbReference>
<sequence>MFEERQLDGYLRRIGVSGPLRADAESLRRIHRAHLATIPYENLDIQLGRTISLEPEALYRKVVESRRGGFCYEQNGTLALALRASGFTLTIVEGGVHREERGESAWGNHMLLLVEADGQRWIADAGLGDGFLEPLPLAEGEHRQGAFTHRLKRLDAETWRCFPDAHGSVGSFDFRLTPRKIEDFAGRCLELSTSPESSFVKVLTVQQPGEPCLARIRSRTFSTSGPTLSGGKTERFVTDRAEFETLLFDDFGLGRQTLNPSEVDTLWANATGQHETWLSTRAA</sequence>
<dbReference type="AlphaFoldDB" id="D3PUD5"/>
<accession>D3PUD5</accession>
<evidence type="ECO:0000313" key="3">
    <source>
        <dbReference type="EMBL" id="ADD42948.1"/>
    </source>
</evidence>
<evidence type="ECO:0000256" key="2">
    <source>
        <dbReference type="RuleBase" id="RU003452"/>
    </source>
</evidence>
<dbReference type="InterPro" id="IPR001447">
    <property type="entry name" value="Arylamine_N-AcTrfase"/>
</dbReference>
<dbReference type="PANTHER" id="PTHR11786">
    <property type="entry name" value="N-HYDROXYARYLAMINE O-ACETYLTRANSFERASE"/>
    <property type="match status" value="1"/>
</dbReference>
<dbReference type="OrthoDB" id="7181050at2"/>